<name>A0AAP9KR73_9GAMM</name>
<dbReference type="EMBL" id="CP024636">
    <property type="protein sequence ID" value="QGR08740.1"/>
    <property type="molecule type" value="Genomic_DNA"/>
</dbReference>
<evidence type="ECO:0000313" key="2">
    <source>
        <dbReference type="Proteomes" id="UP000424872"/>
    </source>
</evidence>
<evidence type="ECO:0000313" key="1">
    <source>
        <dbReference type="EMBL" id="QGR08740.1"/>
    </source>
</evidence>
<organism evidence="1 2">
    <name type="scientific">Pantoea phytobeneficialis</name>
    <dbReference type="NCBI Taxonomy" id="2052056"/>
    <lineage>
        <taxon>Bacteria</taxon>
        <taxon>Pseudomonadati</taxon>
        <taxon>Pseudomonadota</taxon>
        <taxon>Gammaproteobacteria</taxon>
        <taxon>Enterobacterales</taxon>
        <taxon>Erwiniaceae</taxon>
        <taxon>Pantoea</taxon>
    </lineage>
</organism>
<gene>
    <name evidence="1" type="ORF">CTZ24_12400</name>
</gene>
<accession>A0AAP9KR73</accession>
<protein>
    <submittedName>
        <fullName evidence="1">Uncharacterized protein</fullName>
    </submittedName>
</protein>
<dbReference type="Proteomes" id="UP000424872">
    <property type="component" value="Chromosome"/>
</dbReference>
<dbReference type="KEGG" id="ppho:CTZ24_12400"/>
<sequence length="64" mass="7600">MRKTTVPKKEFKEFHVVHAVPIDKNDIFPVVILRNKTSPLPGWRLNKAQYDFIISMYEVVKEKE</sequence>
<reference evidence="2" key="1">
    <citation type="submission" date="2017-11" db="EMBL/GenBank/DDBJ databases">
        <title>Genome sequence of Pantoea sp. MSR2.</title>
        <authorList>
            <person name="Nascimento F.X."/>
        </authorList>
    </citation>
    <scope>NUCLEOTIDE SEQUENCE [LARGE SCALE GENOMIC DNA]</scope>
    <source>
        <strain evidence="2">MSR2</strain>
    </source>
</reference>
<proteinExistence type="predicted"/>
<dbReference type="AlphaFoldDB" id="A0AAP9KR73"/>